<keyword evidence="1" id="KW-1133">Transmembrane helix</keyword>
<dbReference type="EMBL" id="CAJVPP010001108">
    <property type="protein sequence ID" value="CAG8534431.1"/>
    <property type="molecule type" value="Genomic_DNA"/>
</dbReference>
<evidence type="ECO:0000313" key="2">
    <source>
        <dbReference type="EMBL" id="CAG8534431.1"/>
    </source>
</evidence>
<evidence type="ECO:0000256" key="1">
    <source>
        <dbReference type="SAM" id="Phobius"/>
    </source>
</evidence>
<keyword evidence="1" id="KW-0812">Transmembrane</keyword>
<keyword evidence="3" id="KW-1185">Reference proteome</keyword>
<protein>
    <submittedName>
        <fullName evidence="2">399_t:CDS:1</fullName>
    </submittedName>
</protein>
<dbReference type="AlphaFoldDB" id="A0A9N9AJ10"/>
<reference evidence="2" key="1">
    <citation type="submission" date="2021-06" db="EMBL/GenBank/DDBJ databases">
        <authorList>
            <person name="Kallberg Y."/>
            <person name="Tangrot J."/>
            <person name="Rosling A."/>
        </authorList>
    </citation>
    <scope>NUCLEOTIDE SEQUENCE</scope>
    <source>
        <strain evidence="2">87-6 pot B 2015</strain>
    </source>
</reference>
<name>A0A9N9AJ10_FUNMO</name>
<organism evidence="2 3">
    <name type="scientific">Funneliformis mosseae</name>
    <name type="common">Endomycorrhizal fungus</name>
    <name type="synonym">Glomus mosseae</name>
    <dbReference type="NCBI Taxonomy" id="27381"/>
    <lineage>
        <taxon>Eukaryota</taxon>
        <taxon>Fungi</taxon>
        <taxon>Fungi incertae sedis</taxon>
        <taxon>Mucoromycota</taxon>
        <taxon>Glomeromycotina</taxon>
        <taxon>Glomeromycetes</taxon>
        <taxon>Glomerales</taxon>
        <taxon>Glomeraceae</taxon>
        <taxon>Funneliformis</taxon>
    </lineage>
</organism>
<comment type="caution">
    <text evidence="2">The sequence shown here is derived from an EMBL/GenBank/DDBJ whole genome shotgun (WGS) entry which is preliminary data.</text>
</comment>
<evidence type="ECO:0000313" key="3">
    <source>
        <dbReference type="Proteomes" id="UP000789375"/>
    </source>
</evidence>
<sequence>MFVDYYMVDMVFITVMNVLILMRSIVYSFDPVVAVRRGFDANDCDNVGDALGLPEFLVK</sequence>
<gene>
    <name evidence="2" type="ORF">FMOSSE_LOCUS5668</name>
</gene>
<keyword evidence="1" id="KW-0472">Membrane</keyword>
<dbReference type="Proteomes" id="UP000789375">
    <property type="component" value="Unassembled WGS sequence"/>
</dbReference>
<feature type="transmembrane region" description="Helical" evidence="1">
    <location>
        <begin position="6"/>
        <end position="29"/>
    </location>
</feature>
<proteinExistence type="predicted"/>
<accession>A0A9N9AJ10</accession>